<keyword evidence="8" id="KW-1185">Reference proteome</keyword>
<proteinExistence type="predicted"/>
<evidence type="ECO:0000259" key="6">
    <source>
        <dbReference type="PROSITE" id="PS50048"/>
    </source>
</evidence>
<comment type="caution">
    <text evidence="7">The sequence shown here is derived from an EMBL/GenBank/DDBJ whole genome shotgun (WGS) entry which is preliminary data.</text>
</comment>
<dbReference type="Proteomes" id="UP000191285">
    <property type="component" value="Unassembled WGS sequence"/>
</dbReference>
<keyword evidence="5" id="KW-0539">Nucleus</keyword>
<dbReference type="GO" id="GO:0000981">
    <property type="term" value="F:DNA-binding transcription factor activity, RNA polymerase II-specific"/>
    <property type="evidence" value="ECO:0007669"/>
    <property type="project" value="InterPro"/>
</dbReference>
<dbReference type="AlphaFoldDB" id="A0A1V6T857"/>
<evidence type="ECO:0000256" key="1">
    <source>
        <dbReference type="ARBA" id="ARBA00004123"/>
    </source>
</evidence>
<name>A0A1V6T857_9EURO</name>
<accession>A0A1V6T857</accession>
<dbReference type="CDD" id="cd00067">
    <property type="entry name" value="GAL4"/>
    <property type="match status" value="1"/>
</dbReference>
<dbReference type="STRING" id="303698.A0A1V6T857"/>
<evidence type="ECO:0000313" key="7">
    <source>
        <dbReference type="EMBL" id="OQE22537.1"/>
    </source>
</evidence>
<dbReference type="SMART" id="SM00066">
    <property type="entry name" value="GAL4"/>
    <property type="match status" value="1"/>
</dbReference>
<dbReference type="PROSITE" id="PS50048">
    <property type="entry name" value="ZN2_CY6_FUNGAL_2"/>
    <property type="match status" value="1"/>
</dbReference>
<keyword evidence="4" id="KW-0804">Transcription</keyword>
<dbReference type="GO" id="GO:0005634">
    <property type="term" value="C:nucleus"/>
    <property type="evidence" value="ECO:0007669"/>
    <property type="project" value="UniProtKB-SubCell"/>
</dbReference>
<evidence type="ECO:0000313" key="8">
    <source>
        <dbReference type="Proteomes" id="UP000191285"/>
    </source>
</evidence>
<evidence type="ECO:0000256" key="4">
    <source>
        <dbReference type="ARBA" id="ARBA00023163"/>
    </source>
</evidence>
<dbReference type="Pfam" id="PF00172">
    <property type="entry name" value="Zn_clus"/>
    <property type="match status" value="1"/>
</dbReference>
<dbReference type="InterPro" id="IPR001138">
    <property type="entry name" value="Zn2Cys6_DnaBD"/>
</dbReference>
<dbReference type="GO" id="GO:0008270">
    <property type="term" value="F:zinc ion binding"/>
    <property type="evidence" value="ECO:0007669"/>
    <property type="project" value="InterPro"/>
</dbReference>
<feature type="domain" description="Zn(2)-C6 fungal-type" evidence="6">
    <location>
        <begin position="13"/>
        <end position="43"/>
    </location>
</feature>
<dbReference type="PANTHER" id="PTHR37534:SF46">
    <property type="entry name" value="ZN(II)2CYS6 TRANSCRIPTION FACTOR (EUROFUNG)"/>
    <property type="match status" value="1"/>
</dbReference>
<sequence>MYQSRAKLRTRTGCLRCRQRRKKCDETQPRCANCTRINLICKWPSGNEPHDGRRGKRCQKNGSDDSIQSPLCLSIVKQPSSPIMPAPFNKEEYCYLYHQFISTILPRLVRKSSIDQTYMLCLAPDYPPLMGAMISVAGMQIAPRPTWSVDCAIQSYLYTIAWLQKSIMVKKSTENDDSLLATVILLSVFEACRLDMAPNVAPHTTASGYLLSQRQSQLSKRFTTTSTAIFDLICIESFIYHASLMMLFEPDLDILSSIRQRLDIPLYFSHAKERDIALPVQPILQTSYKFFLLIADATKLARISRHLIDAERILWFHYWRELSEWNQVDHADDKSIELYYVALQILLLKKAPDMSQQEQTLRLSECLQRGLKMFGSLAPELYAPSYLLWPLAILGSISIFEEERKVTNSHINSLIQSRRGGQALWVQKRLERVWDVTKFRESYSISDMRLHGLQLLLDAS</sequence>
<keyword evidence="2" id="KW-0805">Transcription regulation</keyword>
<dbReference type="PANTHER" id="PTHR37534">
    <property type="entry name" value="TRANSCRIPTIONAL ACTIVATOR PROTEIN UGA3"/>
    <property type="match status" value="1"/>
</dbReference>
<dbReference type="PROSITE" id="PS00463">
    <property type="entry name" value="ZN2_CY6_FUNGAL_1"/>
    <property type="match status" value="1"/>
</dbReference>
<evidence type="ECO:0000256" key="2">
    <source>
        <dbReference type="ARBA" id="ARBA00023015"/>
    </source>
</evidence>
<keyword evidence="3" id="KW-0238">DNA-binding</keyword>
<dbReference type="InterPro" id="IPR036864">
    <property type="entry name" value="Zn2-C6_fun-type_DNA-bd_sf"/>
</dbReference>
<dbReference type="OrthoDB" id="4937900at2759"/>
<dbReference type="SUPFAM" id="SSF57701">
    <property type="entry name" value="Zn2/Cys6 DNA-binding domain"/>
    <property type="match status" value="1"/>
</dbReference>
<dbReference type="Gene3D" id="4.10.240.10">
    <property type="entry name" value="Zn(2)-C6 fungal-type DNA-binding domain"/>
    <property type="match status" value="1"/>
</dbReference>
<evidence type="ECO:0000256" key="5">
    <source>
        <dbReference type="ARBA" id="ARBA00023242"/>
    </source>
</evidence>
<dbReference type="EMBL" id="MLKD01000010">
    <property type="protein sequence ID" value="OQE22537.1"/>
    <property type="molecule type" value="Genomic_DNA"/>
</dbReference>
<protein>
    <recommendedName>
        <fullName evidence="6">Zn(2)-C6 fungal-type domain-containing protein</fullName>
    </recommendedName>
</protein>
<evidence type="ECO:0000256" key="3">
    <source>
        <dbReference type="ARBA" id="ARBA00023125"/>
    </source>
</evidence>
<dbReference type="Pfam" id="PF11951">
    <property type="entry name" value="Fungal_trans_2"/>
    <property type="match status" value="1"/>
</dbReference>
<comment type="subcellular location">
    <subcellularLocation>
        <location evidence="1">Nucleus</location>
    </subcellularLocation>
</comment>
<organism evidence="7 8">
    <name type="scientific">Penicillium steckii</name>
    <dbReference type="NCBI Taxonomy" id="303698"/>
    <lineage>
        <taxon>Eukaryota</taxon>
        <taxon>Fungi</taxon>
        <taxon>Dikarya</taxon>
        <taxon>Ascomycota</taxon>
        <taxon>Pezizomycotina</taxon>
        <taxon>Eurotiomycetes</taxon>
        <taxon>Eurotiomycetidae</taxon>
        <taxon>Eurotiales</taxon>
        <taxon>Aspergillaceae</taxon>
        <taxon>Penicillium</taxon>
    </lineage>
</organism>
<gene>
    <name evidence="7" type="ORF">PENSTE_c010G04575</name>
</gene>
<dbReference type="GO" id="GO:0003677">
    <property type="term" value="F:DNA binding"/>
    <property type="evidence" value="ECO:0007669"/>
    <property type="project" value="UniProtKB-KW"/>
</dbReference>
<reference evidence="8" key="1">
    <citation type="journal article" date="2017" name="Nat. Microbiol.">
        <title>Global analysis of biosynthetic gene clusters reveals vast potential of secondary metabolite production in Penicillium species.</title>
        <authorList>
            <person name="Nielsen J.C."/>
            <person name="Grijseels S."/>
            <person name="Prigent S."/>
            <person name="Ji B."/>
            <person name="Dainat J."/>
            <person name="Nielsen K.F."/>
            <person name="Frisvad J.C."/>
            <person name="Workman M."/>
            <person name="Nielsen J."/>
        </authorList>
    </citation>
    <scope>NUCLEOTIDE SEQUENCE [LARGE SCALE GENOMIC DNA]</scope>
    <source>
        <strain evidence="8">IBT 24891</strain>
    </source>
</reference>
<dbReference type="InterPro" id="IPR021858">
    <property type="entry name" value="Fun_TF"/>
</dbReference>